<dbReference type="PANTHER" id="PTHR30349">
    <property type="entry name" value="PHAGE INTEGRASE-RELATED"/>
    <property type="match status" value="1"/>
</dbReference>
<proteinExistence type="inferred from homology"/>
<dbReference type="InterPro" id="IPR023009">
    <property type="entry name" value="Tyrosine_recombinase_XerC/XerD"/>
</dbReference>
<evidence type="ECO:0000256" key="5">
    <source>
        <dbReference type="ARBA" id="ARBA00022908"/>
    </source>
</evidence>
<dbReference type="AlphaFoldDB" id="A0A2H9TA66"/>
<evidence type="ECO:0000259" key="10">
    <source>
        <dbReference type="PROSITE" id="PS51898"/>
    </source>
</evidence>
<keyword evidence="8" id="KW-0131">Cell cycle</keyword>
<comment type="caution">
    <text evidence="12">The sequence shown here is derived from an EMBL/GenBank/DDBJ whole genome shotgun (WGS) entry which is preliminary data.</text>
</comment>
<dbReference type="InterPro" id="IPR010998">
    <property type="entry name" value="Integrase_recombinase_N"/>
</dbReference>
<dbReference type="HAMAP" id="MF_01808">
    <property type="entry name" value="Recomb_XerC_XerD"/>
    <property type="match status" value="1"/>
</dbReference>
<comment type="subcellular location">
    <subcellularLocation>
        <location evidence="1">Cytoplasm</location>
    </subcellularLocation>
</comment>
<feature type="compositionally biased region" description="Basic and acidic residues" evidence="9">
    <location>
        <begin position="314"/>
        <end position="324"/>
    </location>
</feature>
<dbReference type="Gene3D" id="1.10.150.130">
    <property type="match status" value="1"/>
</dbReference>
<dbReference type="InterPro" id="IPR050090">
    <property type="entry name" value="Tyrosine_recombinase_XerCD"/>
</dbReference>
<keyword evidence="3" id="KW-0132">Cell division</keyword>
<dbReference type="SUPFAM" id="SSF56349">
    <property type="entry name" value="DNA breaking-rejoining enzymes"/>
    <property type="match status" value="1"/>
</dbReference>
<evidence type="ECO:0000259" key="11">
    <source>
        <dbReference type="PROSITE" id="PS51900"/>
    </source>
</evidence>
<evidence type="ECO:0000256" key="1">
    <source>
        <dbReference type="ARBA" id="ARBA00004496"/>
    </source>
</evidence>
<feature type="domain" description="Core-binding (CB)" evidence="11">
    <location>
        <begin position="13"/>
        <end position="98"/>
    </location>
</feature>
<accession>A0A2H9TA66</accession>
<dbReference type="Pfam" id="PF02899">
    <property type="entry name" value="Phage_int_SAM_1"/>
    <property type="match status" value="1"/>
</dbReference>
<keyword evidence="7" id="KW-0233">DNA recombination</keyword>
<dbReference type="Gene3D" id="1.10.443.10">
    <property type="entry name" value="Intergrase catalytic core"/>
    <property type="match status" value="1"/>
</dbReference>
<protein>
    <submittedName>
        <fullName evidence="12">Tyrosine recombinase XerC</fullName>
    </submittedName>
</protein>
<dbReference type="GO" id="GO:0015074">
    <property type="term" value="P:DNA integration"/>
    <property type="evidence" value="ECO:0007669"/>
    <property type="project" value="UniProtKB-KW"/>
</dbReference>
<dbReference type="GO" id="GO:0051301">
    <property type="term" value="P:cell division"/>
    <property type="evidence" value="ECO:0007669"/>
    <property type="project" value="UniProtKB-KW"/>
</dbReference>
<name>A0A2H9TA66_9ZZZZ</name>
<sequence length="338" mass="39359">MNKDNARGNRIDPALWVKPEQFLSYLKYEKNSALHTLNACFHDLKKLVGFVNAAQLSWPVLEQQHIRQWIVSLHSQGLSGQSLQRILSHWRQFFHYLCHQLQILEINPAQGIRAPKARKKLPVVLDVDQMTALLRNPDNHEKDRKGSRHEQFLQIRDYTMLELLYSCGLRLSELVWLKISHLFEKNQQLRVLGKRQRERIVPVGKKAREAIDLWLPFRKSLAKENEPALFISVHGKRLGNRQVQNRIREYARKRGVSISLTPHMLRHSFASHLLESSGDLRAVQELLGHKDISTTQIYTHLDFQHLAAVYDKTHPRARDKKTGSDDNEGQLPKDEQIT</sequence>
<evidence type="ECO:0000256" key="8">
    <source>
        <dbReference type="ARBA" id="ARBA00023306"/>
    </source>
</evidence>
<reference evidence="12" key="1">
    <citation type="journal article" date="2017" name="Appl. Environ. Microbiol.">
        <title>Molecular characterization of an Endozoicomonas-like organism causing infection in king scallop Pecten maximus L.</title>
        <authorList>
            <person name="Cano I."/>
            <person name="van Aerle R."/>
            <person name="Ross S."/>
            <person name="Verner-Jeffreys D.W."/>
            <person name="Paley R.K."/>
            <person name="Rimmer G."/>
            <person name="Ryder D."/>
            <person name="Hooper P."/>
            <person name="Stone D."/>
            <person name="Feist S.W."/>
        </authorList>
    </citation>
    <scope>NUCLEOTIDE SEQUENCE</scope>
</reference>
<feature type="domain" description="Tyr recombinase" evidence="10">
    <location>
        <begin position="120"/>
        <end position="311"/>
    </location>
</feature>
<dbReference type="GO" id="GO:0003677">
    <property type="term" value="F:DNA binding"/>
    <property type="evidence" value="ECO:0007669"/>
    <property type="project" value="UniProtKB-KW"/>
</dbReference>
<dbReference type="CDD" id="cd00798">
    <property type="entry name" value="INT_XerDC_C"/>
    <property type="match status" value="1"/>
</dbReference>
<evidence type="ECO:0000256" key="6">
    <source>
        <dbReference type="ARBA" id="ARBA00023125"/>
    </source>
</evidence>
<keyword evidence="2" id="KW-0963">Cytoplasm</keyword>
<feature type="region of interest" description="Disordered" evidence="9">
    <location>
        <begin position="314"/>
        <end position="338"/>
    </location>
</feature>
<evidence type="ECO:0000256" key="9">
    <source>
        <dbReference type="SAM" id="MobiDB-lite"/>
    </source>
</evidence>
<dbReference type="GO" id="GO:0007059">
    <property type="term" value="P:chromosome segregation"/>
    <property type="evidence" value="ECO:0007669"/>
    <property type="project" value="UniProtKB-KW"/>
</dbReference>
<keyword evidence="5" id="KW-0229">DNA integration</keyword>
<dbReference type="InterPro" id="IPR013762">
    <property type="entry name" value="Integrase-like_cat_sf"/>
</dbReference>
<dbReference type="InterPro" id="IPR011010">
    <property type="entry name" value="DNA_brk_join_enz"/>
</dbReference>
<dbReference type="GO" id="GO:0006310">
    <property type="term" value="P:DNA recombination"/>
    <property type="evidence" value="ECO:0007669"/>
    <property type="project" value="UniProtKB-KW"/>
</dbReference>
<organism evidence="12">
    <name type="scientific">invertebrate metagenome</name>
    <dbReference type="NCBI Taxonomy" id="1711999"/>
    <lineage>
        <taxon>unclassified sequences</taxon>
        <taxon>metagenomes</taxon>
        <taxon>organismal metagenomes</taxon>
    </lineage>
</organism>
<dbReference type="GO" id="GO:0005737">
    <property type="term" value="C:cytoplasm"/>
    <property type="evidence" value="ECO:0007669"/>
    <property type="project" value="UniProtKB-SubCell"/>
</dbReference>
<dbReference type="SUPFAM" id="SSF47823">
    <property type="entry name" value="lambda integrase-like, N-terminal domain"/>
    <property type="match status" value="1"/>
</dbReference>
<dbReference type="PROSITE" id="PS51900">
    <property type="entry name" value="CB"/>
    <property type="match status" value="1"/>
</dbReference>
<dbReference type="PROSITE" id="PS51898">
    <property type="entry name" value="TYR_RECOMBINASE"/>
    <property type="match status" value="1"/>
</dbReference>
<evidence type="ECO:0000256" key="2">
    <source>
        <dbReference type="ARBA" id="ARBA00022490"/>
    </source>
</evidence>
<dbReference type="PANTHER" id="PTHR30349:SF81">
    <property type="entry name" value="TYROSINE RECOMBINASE XERC"/>
    <property type="match status" value="1"/>
</dbReference>
<evidence type="ECO:0000256" key="4">
    <source>
        <dbReference type="ARBA" id="ARBA00022829"/>
    </source>
</evidence>
<evidence type="ECO:0000313" key="12">
    <source>
        <dbReference type="EMBL" id="PJE80130.1"/>
    </source>
</evidence>
<dbReference type="InterPro" id="IPR002104">
    <property type="entry name" value="Integrase_catalytic"/>
</dbReference>
<gene>
    <name evidence="12" type="primary">xerC_1</name>
    <name evidence="12" type="ORF">CI610_00896</name>
</gene>
<dbReference type="InterPro" id="IPR044068">
    <property type="entry name" value="CB"/>
</dbReference>
<evidence type="ECO:0000256" key="7">
    <source>
        <dbReference type="ARBA" id="ARBA00023172"/>
    </source>
</evidence>
<evidence type="ECO:0000256" key="3">
    <source>
        <dbReference type="ARBA" id="ARBA00022618"/>
    </source>
</evidence>
<dbReference type="Pfam" id="PF00589">
    <property type="entry name" value="Phage_integrase"/>
    <property type="match status" value="1"/>
</dbReference>
<dbReference type="EMBL" id="NSIT01000031">
    <property type="protein sequence ID" value="PJE80130.1"/>
    <property type="molecule type" value="Genomic_DNA"/>
</dbReference>
<keyword evidence="6" id="KW-0238">DNA-binding</keyword>
<dbReference type="InterPro" id="IPR004107">
    <property type="entry name" value="Integrase_SAM-like_N"/>
</dbReference>
<keyword evidence="4" id="KW-0159">Chromosome partition</keyword>